<dbReference type="AlphaFoldDB" id="A0A8J4DW47"/>
<sequence length="296" mass="30960">MGRARGFGVLFVALAGATAALFGEPTSATANGAVAGTVVVKGSLAVRVAATAGSAHVEFLRNKAKVSVVCQVRGDERIKGRVRSTDRWDRLTNGRYVSDAFIKRDRNIAVPACAPTVVPAGPAAAYRGIGPARSVYPLTGPAATFEQNKPLWTLPVPPTEVGGFRTVGRPEHDGVDLPQARNTPIVAAAAGVVVTVRCNTSGPSCDVDGSPGIRGCGWYVEVVHPDRITTRYCHMVRQPEVVVGDAVESGQVLGFVGTSGHSSGPHLHFEVHLGDPATRENAIDPVPFMQFVGAPL</sequence>
<dbReference type="Proteomes" id="UP000612585">
    <property type="component" value="Unassembled WGS sequence"/>
</dbReference>
<comment type="caution">
    <text evidence="2">The sequence shown here is derived from an EMBL/GenBank/DDBJ whole genome shotgun (WGS) entry which is preliminary data.</text>
</comment>
<dbReference type="PANTHER" id="PTHR21666:SF270">
    <property type="entry name" value="MUREIN HYDROLASE ACTIVATOR ENVC"/>
    <property type="match status" value="1"/>
</dbReference>
<evidence type="ECO:0000259" key="1">
    <source>
        <dbReference type="Pfam" id="PF01551"/>
    </source>
</evidence>
<dbReference type="CDD" id="cd12797">
    <property type="entry name" value="M23_peptidase"/>
    <property type="match status" value="1"/>
</dbReference>
<proteinExistence type="predicted"/>
<reference evidence="2" key="1">
    <citation type="submission" date="2021-01" db="EMBL/GenBank/DDBJ databases">
        <title>Whole genome shotgun sequence of Virgisporangium aurantiacum NBRC 16421.</title>
        <authorList>
            <person name="Komaki H."/>
            <person name="Tamura T."/>
        </authorList>
    </citation>
    <scope>NUCLEOTIDE SEQUENCE</scope>
    <source>
        <strain evidence="2">NBRC 16421</strain>
    </source>
</reference>
<keyword evidence="3" id="KW-1185">Reference proteome</keyword>
<evidence type="ECO:0000313" key="3">
    <source>
        <dbReference type="Proteomes" id="UP000612585"/>
    </source>
</evidence>
<dbReference type="InterPro" id="IPR050570">
    <property type="entry name" value="Cell_wall_metabolism_enzyme"/>
</dbReference>
<dbReference type="SUPFAM" id="SSF51261">
    <property type="entry name" value="Duplicated hybrid motif"/>
    <property type="match status" value="1"/>
</dbReference>
<dbReference type="InterPro" id="IPR016047">
    <property type="entry name" value="M23ase_b-sheet_dom"/>
</dbReference>
<evidence type="ECO:0000313" key="2">
    <source>
        <dbReference type="EMBL" id="GIJ52494.1"/>
    </source>
</evidence>
<dbReference type="EMBL" id="BOPG01000001">
    <property type="protein sequence ID" value="GIJ52494.1"/>
    <property type="molecule type" value="Genomic_DNA"/>
</dbReference>
<protein>
    <recommendedName>
        <fullName evidence="1">M23ase beta-sheet core domain-containing protein</fullName>
    </recommendedName>
</protein>
<dbReference type="Gene3D" id="2.70.70.10">
    <property type="entry name" value="Glucose Permease (Domain IIA)"/>
    <property type="match status" value="1"/>
</dbReference>
<name>A0A8J4DW47_9ACTN</name>
<organism evidence="2 3">
    <name type="scientific">Virgisporangium aurantiacum</name>
    <dbReference type="NCBI Taxonomy" id="175570"/>
    <lineage>
        <taxon>Bacteria</taxon>
        <taxon>Bacillati</taxon>
        <taxon>Actinomycetota</taxon>
        <taxon>Actinomycetes</taxon>
        <taxon>Micromonosporales</taxon>
        <taxon>Micromonosporaceae</taxon>
        <taxon>Virgisporangium</taxon>
    </lineage>
</organism>
<dbReference type="PANTHER" id="PTHR21666">
    <property type="entry name" value="PEPTIDASE-RELATED"/>
    <property type="match status" value="1"/>
</dbReference>
<dbReference type="Pfam" id="PF01551">
    <property type="entry name" value="Peptidase_M23"/>
    <property type="match status" value="1"/>
</dbReference>
<dbReference type="InterPro" id="IPR011055">
    <property type="entry name" value="Dup_hybrid_motif"/>
</dbReference>
<feature type="domain" description="M23ase beta-sheet core" evidence="1">
    <location>
        <begin position="171"/>
        <end position="273"/>
    </location>
</feature>
<gene>
    <name evidence="2" type="ORF">Vau01_000100</name>
</gene>
<accession>A0A8J4DW47</accession>
<dbReference type="GO" id="GO:0004222">
    <property type="term" value="F:metalloendopeptidase activity"/>
    <property type="evidence" value="ECO:0007669"/>
    <property type="project" value="TreeGrafter"/>
</dbReference>